<protein>
    <submittedName>
        <fullName evidence="4">Spore germination protein</fullName>
    </submittedName>
</protein>
<comment type="similarity">
    <text evidence="1">Belongs to the GerABKA family.</text>
</comment>
<keyword evidence="3" id="KW-1133">Transmembrane helix</keyword>
<reference evidence="4" key="2">
    <citation type="submission" date="2021-04" db="EMBL/GenBank/DDBJ databases">
        <authorList>
            <person name="Gilroy R."/>
        </authorList>
    </citation>
    <scope>NUCLEOTIDE SEQUENCE</scope>
    <source>
        <strain evidence="4">B5-657</strain>
    </source>
</reference>
<feature type="transmembrane region" description="Helical" evidence="3">
    <location>
        <begin position="287"/>
        <end position="307"/>
    </location>
</feature>
<comment type="caution">
    <text evidence="4">The sequence shown here is derived from an EMBL/GenBank/DDBJ whole genome shotgun (WGS) entry which is preliminary data.</text>
</comment>
<name>A0A9E2NN85_9FIRM</name>
<keyword evidence="2 3" id="KW-0472">Membrane</keyword>
<organism evidence="4 5">
    <name type="scientific">Candidatus Cellulosilyticum pullistercoris</name>
    <dbReference type="NCBI Taxonomy" id="2838521"/>
    <lineage>
        <taxon>Bacteria</taxon>
        <taxon>Bacillati</taxon>
        <taxon>Bacillota</taxon>
        <taxon>Clostridia</taxon>
        <taxon>Lachnospirales</taxon>
        <taxon>Cellulosilyticaceae</taxon>
        <taxon>Cellulosilyticum</taxon>
    </lineage>
</organism>
<dbReference type="GO" id="GO:0009847">
    <property type="term" value="P:spore germination"/>
    <property type="evidence" value="ECO:0007669"/>
    <property type="project" value="InterPro"/>
</dbReference>
<evidence type="ECO:0000256" key="1">
    <source>
        <dbReference type="ARBA" id="ARBA00005278"/>
    </source>
</evidence>
<dbReference type="EMBL" id="JAHLFQ010000118">
    <property type="protein sequence ID" value="MBU3804153.1"/>
    <property type="molecule type" value="Genomic_DNA"/>
</dbReference>
<dbReference type="PIRSF" id="PIRSF005690">
    <property type="entry name" value="GerBA"/>
    <property type="match status" value="1"/>
</dbReference>
<feature type="transmembrane region" description="Helical" evidence="3">
    <location>
        <begin position="446"/>
        <end position="463"/>
    </location>
</feature>
<feature type="transmembrane region" description="Helical" evidence="3">
    <location>
        <begin position="383"/>
        <end position="403"/>
    </location>
</feature>
<proteinExistence type="inferred from homology"/>
<dbReference type="PANTHER" id="PTHR22550">
    <property type="entry name" value="SPORE GERMINATION PROTEIN"/>
    <property type="match status" value="1"/>
</dbReference>
<accession>A0A9E2NN85</accession>
<sequence length="481" mass="54213">MLITNDLSKNVQMFREALKVGKSFDVLERIFTVHDTTFYLYFLDGFAKDTNLEYVRRDMSNADASIYKQVTSAKELAEKTISSIEVSIDNDMDNLVTAVLSGQTVLLGPNLSDAIIIDLRTYPNRSTEEPDKEKVLRGSHDGFIETLVCNTALIRRRIRDPHLIFDMNSIGSVSKTDVVIAYMDDRVDKNSLFKIKEALKKLDISALTMGDQSLVESIHSYSSFNPFPKARYTERPDVTAAHIMEGKVAILVDNTPTALILPTNIFDFMQSVDDYYMPVITGNYLRMIRYLVFITNLLISPLFVLITDNPQWVTGRAIQFLLPDQPYAIPIFLQFIILEIALDGLNLAALNTPSTLGTSLSIIGGLILSDFAIDTGWFIPHTILYMAVIALSSFTQTSIELTYAFKFSRLLLLILTGLWATPGFIIALVIIFVIMFRTKTFTGQPYLYPLIPFNGPALWHLLFRTRISTKQHVGKKNPDAQ</sequence>
<feature type="transmembrane region" description="Helical" evidence="3">
    <location>
        <begin position="327"/>
        <end position="349"/>
    </location>
</feature>
<evidence type="ECO:0000256" key="3">
    <source>
        <dbReference type="SAM" id="Phobius"/>
    </source>
</evidence>
<dbReference type="InterPro" id="IPR050768">
    <property type="entry name" value="UPF0353/GerABKA_families"/>
</dbReference>
<reference evidence="4" key="1">
    <citation type="journal article" date="2021" name="PeerJ">
        <title>Extensive microbial diversity within the chicken gut microbiome revealed by metagenomics and culture.</title>
        <authorList>
            <person name="Gilroy R."/>
            <person name="Ravi A."/>
            <person name="Getino M."/>
            <person name="Pursley I."/>
            <person name="Horton D.L."/>
            <person name="Alikhan N.F."/>
            <person name="Baker D."/>
            <person name="Gharbi K."/>
            <person name="Hall N."/>
            <person name="Watson M."/>
            <person name="Adriaenssens E.M."/>
            <person name="Foster-Nyarko E."/>
            <person name="Jarju S."/>
            <person name="Secka A."/>
            <person name="Antonio M."/>
            <person name="Oren A."/>
            <person name="Chaudhuri R.R."/>
            <person name="La Ragione R."/>
            <person name="Hildebrand F."/>
            <person name="Pallen M.J."/>
        </authorList>
    </citation>
    <scope>NUCLEOTIDE SEQUENCE</scope>
    <source>
        <strain evidence="4">B5-657</strain>
    </source>
</reference>
<evidence type="ECO:0000313" key="5">
    <source>
        <dbReference type="Proteomes" id="UP000824229"/>
    </source>
</evidence>
<gene>
    <name evidence="4" type="ORF">H9872_05280</name>
</gene>
<dbReference type="InterPro" id="IPR004995">
    <property type="entry name" value="Spore_Ger"/>
</dbReference>
<feature type="transmembrane region" description="Helical" evidence="3">
    <location>
        <begin position="356"/>
        <end position="377"/>
    </location>
</feature>
<dbReference type="Proteomes" id="UP000824229">
    <property type="component" value="Unassembled WGS sequence"/>
</dbReference>
<dbReference type="AlphaFoldDB" id="A0A9E2NN85"/>
<evidence type="ECO:0000313" key="4">
    <source>
        <dbReference type="EMBL" id="MBU3804153.1"/>
    </source>
</evidence>
<dbReference type="GO" id="GO:0016020">
    <property type="term" value="C:membrane"/>
    <property type="evidence" value="ECO:0007669"/>
    <property type="project" value="InterPro"/>
</dbReference>
<dbReference type="PANTHER" id="PTHR22550:SF9">
    <property type="entry name" value="STAGE V SPORULATION PROTEIN AF"/>
    <property type="match status" value="1"/>
</dbReference>
<dbReference type="Pfam" id="PF03323">
    <property type="entry name" value="GerA"/>
    <property type="match status" value="1"/>
</dbReference>
<evidence type="ECO:0000256" key="2">
    <source>
        <dbReference type="ARBA" id="ARBA00023136"/>
    </source>
</evidence>
<keyword evidence="3" id="KW-0812">Transmembrane</keyword>
<feature type="transmembrane region" description="Helical" evidence="3">
    <location>
        <begin position="410"/>
        <end position="434"/>
    </location>
</feature>